<dbReference type="Pfam" id="PF15518">
    <property type="entry name" value="L_protein_N"/>
    <property type="match status" value="1"/>
</dbReference>
<reference evidence="11 12" key="1">
    <citation type="journal article" date="2011" name="J. Virol.">
        <title>Gouleako virus isolated from West African mosquitoes constitutes a proposed novel genus in the family Bunyaviridae.</title>
        <authorList>
            <person name="Marklewitz M."/>
            <person name="Handrick S."/>
            <person name="Grasse W."/>
            <person name="Kurth A."/>
            <person name="Lukashev A."/>
            <person name="Drosten C."/>
            <person name="Ellerbrok H."/>
            <person name="Leendertz F.H."/>
            <person name="Pauli G."/>
            <person name="Junglen S."/>
        </authorList>
    </citation>
    <scope>NUCLEOTIDE SEQUENCE [LARGE SCALE GENOMIC DNA]</scope>
    <source>
        <strain evidence="11">A5/CI/2004</strain>
    </source>
</reference>
<evidence type="ECO:0000256" key="3">
    <source>
        <dbReference type="ARBA" id="ARBA00022679"/>
    </source>
</evidence>
<evidence type="ECO:0000259" key="10">
    <source>
        <dbReference type="PROSITE" id="PS50525"/>
    </source>
</evidence>
<dbReference type="GO" id="GO:0006351">
    <property type="term" value="P:DNA-templated transcription"/>
    <property type="evidence" value="ECO:0007669"/>
    <property type="project" value="InterPro"/>
</dbReference>
<dbReference type="InterPro" id="IPR029124">
    <property type="entry name" value="L_protein_N"/>
</dbReference>
<dbReference type="EC" id="2.7.7.48" evidence="1"/>
<dbReference type="RefSeq" id="YP_009664621.1">
    <property type="nucleotide sequence ID" value="NC_043051.1"/>
</dbReference>
<feature type="domain" description="RdRp catalytic" evidence="10">
    <location>
        <begin position="963"/>
        <end position="1164"/>
    </location>
</feature>
<dbReference type="GeneID" id="40524674"/>
<dbReference type="InterPro" id="IPR007322">
    <property type="entry name" value="RNA_pol_bunyavir"/>
</dbReference>
<keyword evidence="12" id="KW-1185">Reference proteome</keyword>
<dbReference type="Proteomes" id="UP000166646">
    <property type="component" value="Genome"/>
</dbReference>
<keyword evidence="11" id="KW-0696">RNA-directed RNA polymerase</keyword>
<name>G0Y279_9VIRU</name>
<evidence type="ECO:0000313" key="11">
    <source>
        <dbReference type="EMBL" id="AEJ38175.1"/>
    </source>
</evidence>
<dbReference type="GO" id="GO:0003968">
    <property type="term" value="F:RNA-directed RNA polymerase activity"/>
    <property type="evidence" value="ECO:0007669"/>
    <property type="project" value="UniProtKB-KW"/>
</dbReference>
<protein>
    <recommendedName>
        <fullName evidence="2">RNA-directed RNA polymerase L</fullName>
        <ecNumber evidence="1">2.7.7.48</ecNumber>
    </recommendedName>
    <alternativeName>
        <fullName evidence="6">Large structural protein</fullName>
    </alternativeName>
    <alternativeName>
        <fullName evidence="8">Replicase</fullName>
    </alternativeName>
    <alternativeName>
        <fullName evidence="7">Transcriptase</fullName>
    </alternativeName>
</protein>
<evidence type="ECO:0000256" key="5">
    <source>
        <dbReference type="ARBA" id="ARBA00022842"/>
    </source>
</evidence>
<accession>G0Y279</accession>
<dbReference type="GO" id="GO:0039694">
    <property type="term" value="P:viral RNA genome replication"/>
    <property type="evidence" value="ECO:0007669"/>
    <property type="project" value="InterPro"/>
</dbReference>
<comment type="similarity">
    <text evidence="9">Belongs to the Bunyavirales RNA polymerase family.</text>
</comment>
<organism evidence="11 12">
    <name type="scientific">Gouleako virus</name>
    <dbReference type="NCBI Taxonomy" id="603003"/>
    <lineage>
        <taxon>Viruses</taxon>
        <taxon>Riboviria</taxon>
        <taxon>Orthornavirae</taxon>
        <taxon>Negarnaviricota</taxon>
        <taxon>Polyploviricotina</taxon>
        <taxon>Bunyaviricetes</taxon>
        <taxon>Hareavirales</taxon>
        <taxon>Phenuiviridae</taxon>
        <taxon>Goukovirus</taxon>
        <taxon>Goukovirus gouleakoense</taxon>
    </lineage>
</organism>
<evidence type="ECO:0000313" key="12">
    <source>
        <dbReference type="Proteomes" id="UP000166646"/>
    </source>
</evidence>
<keyword evidence="11" id="KW-0548">Nucleotidyltransferase</keyword>
<evidence type="ECO:0000256" key="8">
    <source>
        <dbReference type="ARBA" id="ARBA00031012"/>
    </source>
</evidence>
<sequence length="2071" mass="238084">MEYINEITKNFNTECSLSGVLHQSEPKVFPQSRGLRIPDVEEDDLIVDIQNQTISVEWNGISDERSASSLAGPMSKKMSFNEFRSFPHDFTFEVISRNTDDLLSDFFPRVNDNFDNKTPDVISRTAETCLILEFTTTLANNKRAMLSRHEEKKFKYTDAIRRRITAMRENASDVKFGFYPIVISNTQALFSPVLGIPQAMINELCARFRFASSIVQMARDKGLTIEEDDVSQLKADIFNLMKTIKPKFQEDGDCLVPLTRERVLTTESTAEVRAFASDFYKKTLSESVSKVRKVVRTKKLQDLKFDLREKCLKPGVKLRLDEKTILQVPNCIPDYNEDWVIEKSFKTGPYTEFIDECIEATRTSEWNFELSKEEHIELAMREGSILDEKRTATDRRKYKRVRVRLTNEQRLEFAKLGVQGKSMKDNIEVQMHRESKSIPFDPEVLTDDIDDFLSSNMKEEMDDLPQNMMLSKTLLLQSALDHGSEDSDRAESAIKTVKKMDLLHWCSFLSDIGTELSISLKQNVLIDEFVVKKLPNWNAFIIIKPTNSSSHIFYCIVSSSKCKKATEDGISKTMLDGGNYKYTEWLSYNLAKLTNLVKAESFFIVMMSQWSRYYESTIEECRLQPSIFKMLKLCLLIHLEDKSRTEEIFTLFRYISMEKFSLTKVDNLKMLEKIPDVLWSRLQCWASKKLLQVMCDDTYVPKVEEEVSEAGVTKKERSWTNLINPYTRELLTHPKQLVELYYIGYATNKEAKAWENTEFQLIEKIIKYEMELDNARPEYCGLREEPNGEYRFHEWSRKMVCSSADTIKRYMKGLYSTSYNSKLNNSIVHRLHRLTWEQVSTLKASSTFDPSKGKEKDIEGKYTTKRIKVIVAVMRAKNMLRDTPVLTLVEVLKDLEEEGGLRVDIFKKNQHGGLREIYVLDLASRIVQLCLEEISRAVCQELPIEMMMHPELKLKKPQEHMYKAAISPESYKSNVSSSNDAKVWNQGHHVAKFAQFLCRLLSPEWHGLIVNGLKLWTNKKIALPDGVMNILSRANTPLFRNSIHQAVHDSYKGITPMRWLRPGETFMRIESGMMQGILHYTSSLFHASLLMMRDSLWRSYSEQLGVKSITTDLVSSDDSSRMTDIFYRDSKNFKRGKIFARADHMAIEPLSRCFGIWMSPKSTYCCNGIMEFNSEYFFRASLYRPTLKWSYACLGIVEVESLVERQEVMYNLITELLEGGSGFRQAFECNIAMGFLHYRLMGITVNPLAADYFIRLSGMPDPTLGYFLVDCCLGAGLPGFSYNLWKRVKRYPTLSGLYQQLMVQGKMTTTTTGQITRGVQTRFGNRQKVMKIMDECEESVPNWREDVEETPQILYSVPRTLQNSLIKIMVKLTSPSVTRALSKGNSVARMLASAIYLISGFSTTIGSNWNAIVLEKENKDVRKTSLWRILNLDVICEGGLGEAQERALFPQKDFFISLEQTLSTISQYSLAPFGSKKMLRSHIQVFPEGATLPFPLERMVRWKWFSEPLPASTSILEIVWAEYKTIYPWLSETPQETLHHENSHFETHIQLRNFIARQETRGRLVHLTGAPIRDSKTRDVLLECLLKNQVPGHTLVEPSGLIRREAPREIELYSHIASIVNFPLKSSIKRDRIMETLYGAQDLWDGSDMRASSRRTKLGVIQKYIKLTGLGQNKTLKLTDRPQFLTYIERSRHGVIGGFKKIQVKRPGTEAKQNLWDGDAEWIGSVGNVSVSIRLRDEKLRSITTSSISKLRESESLLTNLLKEFGVNSIDTTSRIFGAIVFFDLSTFRTDGQGCPVVELPDLKYSLGTQKDNFRIAVTPTHIRLQQTEDGKKFFTIIAHQIRTSDFVFNKKIDQPSYLLRPWINNESEKVGTLTSILDKIMEGGETKSVDTVEFKQFVKDGLIPSMARSGWRFHQASRIIPSEMLDLNDDLSLMAIPLNLDEASTGFELEDIDFFGGMDDEADGFSDDELSQDFDMSFDVHDAILGEFDATPFRGVSGNIRSVHRYWDEFSSTQFRELSRRSKDHLETGYSDSENQKLSSWLSYFLGWEFQPFKFEVGVLESSLQAVEEV</sequence>
<evidence type="ECO:0000256" key="4">
    <source>
        <dbReference type="ARBA" id="ARBA00022801"/>
    </source>
</evidence>
<proteinExistence type="inferred from homology"/>
<keyword evidence="4" id="KW-0378">Hydrolase</keyword>
<dbReference type="PROSITE" id="PS50525">
    <property type="entry name" value="RDRP_SSRNA_NEG_SEG"/>
    <property type="match status" value="1"/>
</dbReference>
<dbReference type="Pfam" id="PF04196">
    <property type="entry name" value="Bunya_RdRp"/>
    <property type="match status" value="1"/>
</dbReference>
<keyword evidence="3" id="KW-0808">Transferase</keyword>
<dbReference type="GO" id="GO:0016787">
    <property type="term" value="F:hydrolase activity"/>
    <property type="evidence" value="ECO:0007669"/>
    <property type="project" value="UniProtKB-KW"/>
</dbReference>
<evidence type="ECO:0000256" key="7">
    <source>
        <dbReference type="ARBA" id="ARBA00030436"/>
    </source>
</evidence>
<keyword evidence="5" id="KW-0460">Magnesium</keyword>
<dbReference type="InterPro" id="IPR007099">
    <property type="entry name" value="RNA-dir_pol_NSvirus"/>
</dbReference>
<evidence type="ECO:0000256" key="9">
    <source>
        <dbReference type="ARBA" id="ARBA00034123"/>
    </source>
</evidence>
<evidence type="ECO:0000256" key="6">
    <source>
        <dbReference type="ARBA" id="ARBA00030285"/>
    </source>
</evidence>
<evidence type="ECO:0000256" key="1">
    <source>
        <dbReference type="ARBA" id="ARBA00012494"/>
    </source>
</evidence>
<evidence type="ECO:0000256" key="2">
    <source>
        <dbReference type="ARBA" id="ARBA00018602"/>
    </source>
</evidence>
<dbReference type="KEGG" id="vg:40524674"/>
<dbReference type="EMBL" id="HQ541738">
    <property type="protein sequence ID" value="AEJ38175.1"/>
    <property type="molecule type" value="Viral_cRNA"/>
</dbReference>